<evidence type="ECO:0000313" key="1">
    <source>
        <dbReference type="EMBL" id="SFU90406.1"/>
    </source>
</evidence>
<dbReference type="Pfam" id="PF05345">
    <property type="entry name" value="He_PIG"/>
    <property type="match status" value="2"/>
</dbReference>
<dbReference type="STRING" id="343013.SAMN04489707_103413"/>
<dbReference type="GO" id="GO:0016020">
    <property type="term" value="C:membrane"/>
    <property type="evidence" value="ECO:0007669"/>
    <property type="project" value="InterPro"/>
</dbReference>
<dbReference type="Gene3D" id="2.60.40.10">
    <property type="entry name" value="Immunoglobulins"/>
    <property type="match status" value="2"/>
</dbReference>
<reference evidence="1 2" key="1">
    <citation type="submission" date="2016-10" db="EMBL/GenBank/DDBJ databases">
        <authorList>
            <person name="de Groot N.N."/>
        </authorList>
    </citation>
    <scope>NUCLEOTIDE SEQUENCE [LARGE SCALE GENOMIC DNA]</scope>
    <source>
        <strain evidence="1 2">R-24608</strain>
    </source>
</reference>
<organism evidence="1 2">
    <name type="scientific">Paenacidovorax caeni</name>
    <dbReference type="NCBI Taxonomy" id="343013"/>
    <lineage>
        <taxon>Bacteria</taxon>
        <taxon>Pseudomonadati</taxon>
        <taxon>Pseudomonadota</taxon>
        <taxon>Betaproteobacteria</taxon>
        <taxon>Burkholderiales</taxon>
        <taxon>Comamonadaceae</taxon>
        <taxon>Paenacidovorax</taxon>
    </lineage>
</organism>
<dbReference type="SUPFAM" id="SSF49313">
    <property type="entry name" value="Cadherin-like"/>
    <property type="match status" value="2"/>
</dbReference>
<proteinExistence type="predicted"/>
<name>A0A1I7JYX4_9BURK</name>
<dbReference type="EMBL" id="FPBX01000034">
    <property type="protein sequence ID" value="SFU90406.1"/>
    <property type="molecule type" value="Genomic_DNA"/>
</dbReference>
<gene>
    <name evidence="1" type="ORF">SAMN04489707_103413</name>
</gene>
<dbReference type="InterPro" id="IPR013783">
    <property type="entry name" value="Ig-like_fold"/>
</dbReference>
<protein>
    <submittedName>
        <fullName evidence="1">Putative Ig domain-containing protein</fullName>
    </submittedName>
</protein>
<dbReference type="AlphaFoldDB" id="A0A1I7JYX4"/>
<dbReference type="Proteomes" id="UP000183656">
    <property type="component" value="Unassembled WGS sequence"/>
</dbReference>
<evidence type="ECO:0000313" key="2">
    <source>
        <dbReference type="Proteomes" id="UP000183656"/>
    </source>
</evidence>
<accession>A0A1I7JYX4</accession>
<dbReference type="InterPro" id="IPR015919">
    <property type="entry name" value="Cadherin-like_sf"/>
</dbReference>
<sequence>MARIECAVKDPRDGLYKKATVNITVGGATGKPASVRLEAAIPGYVGTKGNTNGVLGQMAVQALVMDDANQPTPSTSGNNVQVRILGGTAATGGARLVAGAQSGSVLQLPSVGGVATFSLLGGEEAGTLFLEMTADRFDNNVSNGIQDPISAIRAVQVLEALTGLPVVQSQDLGEVTKGTTFTALLSATGGLPPYVWSATGLPNGLSIDAGSGMISGVVAQDAAERDYNVTVTVTDKNKLSSSGTIKLKVVGGVPEDLAIGTCNPNQVCDIGVAPVGVNFTYSFVASVKDATWTFNELPSWLSGSVSGSAGVLNGKPKVANCGAHTFTVTAKKGSSSVTRLMRVRVVTGAVPAGGAAEDYTCP</sequence>
<dbReference type="GO" id="GO:0005509">
    <property type="term" value="F:calcium ion binding"/>
    <property type="evidence" value="ECO:0007669"/>
    <property type="project" value="InterPro"/>
</dbReference>
<keyword evidence="2" id="KW-1185">Reference proteome</keyword>